<keyword evidence="1" id="KW-0378">Hydrolase</keyword>
<keyword evidence="2" id="KW-0732">Signal</keyword>
<evidence type="ECO:0000313" key="3">
    <source>
        <dbReference type="EMBL" id="CDO95129.1"/>
    </source>
</evidence>
<comment type="caution">
    <text evidence="3">The sequence shown here is derived from an EMBL/GenBank/DDBJ whole genome shotgun (WGS) entry which is preliminary data.</text>
</comment>
<dbReference type="SUPFAM" id="SSF53474">
    <property type="entry name" value="alpha/beta-Hydrolases"/>
    <property type="match status" value="1"/>
</dbReference>
<evidence type="ECO:0000256" key="2">
    <source>
        <dbReference type="SAM" id="SignalP"/>
    </source>
</evidence>
<dbReference type="InterPro" id="IPR050300">
    <property type="entry name" value="GDXG_lipolytic_enzyme"/>
</dbReference>
<gene>
    <name evidence="3" type="ORF">KLDO_g3376</name>
</gene>
<evidence type="ECO:0000313" key="4">
    <source>
        <dbReference type="Proteomes" id="UP000031516"/>
    </source>
</evidence>
<dbReference type="PANTHER" id="PTHR48081:SF31">
    <property type="entry name" value="STERYL ACETYL HYDROLASE MUG81-RELATED"/>
    <property type="match status" value="1"/>
</dbReference>
<dbReference type="OrthoDB" id="2152029at2759"/>
<dbReference type="EMBL" id="CCBQ010000043">
    <property type="protein sequence ID" value="CDO95129.1"/>
    <property type="molecule type" value="Genomic_DNA"/>
</dbReference>
<protein>
    <submittedName>
        <fullName evidence="3">WGS project CCBQ000000000 data, contig 00006</fullName>
    </submittedName>
</protein>
<keyword evidence="4" id="KW-1185">Reference proteome</keyword>
<evidence type="ECO:0000256" key="1">
    <source>
        <dbReference type="ARBA" id="ARBA00022801"/>
    </source>
</evidence>
<name>A0A0A8L891_9SACH</name>
<dbReference type="PANTHER" id="PTHR48081">
    <property type="entry name" value="AB HYDROLASE SUPERFAMILY PROTEIN C4A8.06C"/>
    <property type="match status" value="1"/>
</dbReference>
<feature type="signal peptide" evidence="2">
    <location>
        <begin position="1"/>
        <end position="19"/>
    </location>
</feature>
<reference evidence="3 4" key="1">
    <citation type="submission" date="2014-03" db="EMBL/GenBank/DDBJ databases">
        <title>The genome of Kluyveromyces dobzhanskii.</title>
        <authorList>
            <person name="Nystedt B."/>
            <person name="Astrom S."/>
        </authorList>
    </citation>
    <scope>NUCLEOTIDE SEQUENCE [LARGE SCALE GENOMIC DNA]</scope>
    <source>
        <strain evidence="3 4">CBS 2104</strain>
    </source>
</reference>
<dbReference type="Proteomes" id="UP000031516">
    <property type="component" value="Unassembled WGS sequence"/>
</dbReference>
<accession>A0A0A8L891</accession>
<dbReference type="InterPro" id="IPR029058">
    <property type="entry name" value="AB_hydrolase_fold"/>
</dbReference>
<sequence>METFTGVAKLFFVLPITFLEWIKVHNKTSIPSHRAFFTSLVRVICDANNDTITKFGINPLAKSICRIVSKIYGFSKYNDIGYWVRSPRKSVESGTRSKLLLYIHGGGFVIGLLPKMFIELKSLAATLDDEVAVLVLDYPVMENCSKITEFVWTEYCKLAKEFTEIDLIGDSCGGNLVFNILTRCHESNVTLPQHAIAISPWCDVLDLTSIKLQPVNVDLLSAKSLTHFQLSYTRGVADPNNYRQFLELKSVPKEIWTEILTQTKIYVSYGELELFRYQIEEFVDHIGCNSNLILEKIPNGFHIQPLVILNPQMLEKWSKFLSQ</sequence>
<dbReference type="InterPro" id="IPR019436">
    <property type="entry name" value="Say1-like"/>
</dbReference>
<proteinExistence type="predicted"/>
<organism evidence="3 4">
    <name type="scientific">Kluyveromyces dobzhanskii CBS 2104</name>
    <dbReference type="NCBI Taxonomy" id="1427455"/>
    <lineage>
        <taxon>Eukaryota</taxon>
        <taxon>Fungi</taxon>
        <taxon>Dikarya</taxon>
        <taxon>Ascomycota</taxon>
        <taxon>Saccharomycotina</taxon>
        <taxon>Saccharomycetes</taxon>
        <taxon>Saccharomycetales</taxon>
        <taxon>Saccharomycetaceae</taxon>
        <taxon>Kluyveromyces</taxon>
    </lineage>
</organism>
<dbReference type="GO" id="GO:0016787">
    <property type="term" value="F:hydrolase activity"/>
    <property type="evidence" value="ECO:0007669"/>
    <property type="project" value="UniProtKB-KW"/>
</dbReference>
<feature type="chain" id="PRO_5002038797" evidence="2">
    <location>
        <begin position="20"/>
        <end position="323"/>
    </location>
</feature>
<dbReference type="Pfam" id="PF10340">
    <property type="entry name" value="Say1_Mug180"/>
    <property type="match status" value="1"/>
</dbReference>
<dbReference type="AlphaFoldDB" id="A0A0A8L891"/>
<dbReference type="Gene3D" id="3.40.50.1820">
    <property type="entry name" value="alpha/beta hydrolase"/>
    <property type="match status" value="1"/>
</dbReference>